<gene>
    <name evidence="2" type="ORF">A3A78_04075</name>
</gene>
<feature type="transmembrane region" description="Helical" evidence="1">
    <location>
        <begin position="162"/>
        <end position="181"/>
    </location>
</feature>
<reference evidence="2 3" key="1">
    <citation type="journal article" date="2016" name="Nat. Commun.">
        <title>Thousands of microbial genomes shed light on interconnected biogeochemical processes in an aquifer system.</title>
        <authorList>
            <person name="Anantharaman K."/>
            <person name="Brown C.T."/>
            <person name="Hug L.A."/>
            <person name="Sharon I."/>
            <person name="Castelle C.J."/>
            <person name="Probst A.J."/>
            <person name="Thomas B.C."/>
            <person name="Singh A."/>
            <person name="Wilkins M.J."/>
            <person name="Karaoz U."/>
            <person name="Brodie E.L."/>
            <person name="Williams K.H."/>
            <person name="Hubbard S.S."/>
            <person name="Banfield J.F."/>
        </authorList>
    </citation>
    <scope>NUCLEOTIDE SEQUENCE [LARGE SCALE GENOMIC DNA]</scope>
</reference>
<name>A0A1F4VD98_UNCKA</name>
<evidence type="ECO:0000313" key="3">
    <source>
        <dbReference type="Proteomes" id="UP000176504"/>
    </source>
</evidence>
<feature type="transmembrane region" description="Helical" evidence="1">
    <location>
        <begin position="21"/>
        <end position="40"/>
    </location>
</feature>
<comment type="caution">
    <text evidence="2">The sequence shown here is derived from an EMBL/GenBank/DDBJ whole genome shotgun (WGS) entry which is preliminary data.</text>
</comment>
<dbReference type="Proteomes" id="UP000176504">
    <property type="component" value="Unassembled WGS sequence"/>
</dbReference>
<organism evidence="2 3">
    <name type="scientific">candidate division WWE3 bacterium RIFCSPLOWO2_01_FULL_41_18</name>
    <dbReference type="NCBI Taxonomy" id="1802625"/>
    <lineage>
        <taxon>Bacteria</taxon>
        <taxon>Katanobacteria</taxon>
    </lineage>
</organism>
<evidence type="ECO:0008006" key="4">
    <source>
        <dbReference type="Google" id="ProtNLM"/>
    </source>
</evidence>
<keyword evidence="1" id="KW-1133">Transmembrane helix</keyword>
<evidence type="ECO:0000256" key="1">
    <source>
        <dbReference type="SAM" id="Phobius"/>
    </source>
</evidence>
<feature type="transmembrane region" description="Helical" evidence="1">
    <location>
        <begin position="96"/>
        <end position="120"/>
    </location>
</feature>
<keyword evidence="1" id="KW-0472">Membrane</keyword>
<feature type="transmembrane region" description="Helical" evidence="1">
    <location>
        <begin position="245"/>
        <end position="263"/>
    </location>
</feature>
<feature type="transmembrane region" description="Helical" evidence="1">
    <location>
        <begin position="193"/>
        <end position="224"/>
    </location>
</feature>
<evidence type="ECO:0000313" key="2">
    <source>
        <dbReference type="EMBL" id="OGC55127.1"/>
    </source>
</evidence>
<proteinExistence type="predicted"/>
<dbReference type="EMBL" id="MEVI01000003">
    <property type="protein sequence ID" value="OGC55127.1"/>
    <property type="molecule type" value="Genomic_DNA"/>
</dbReference>
<keyword evidence="1" id="KW-0812">Transmembrane</keyword>
<sequence length="340" mass="37554">MKADYGKIINEAFRITFKNKWLWVFGLILAMGSSGGNFNIPDAPGSKTKDKDNRIETPGKVNDVYKRTFEDGLLKAGSVLGESTVSLREVGRRIPIYYWVVLGVFLLIAFVLVVGISIYARSYAYGSLVQGVDLENRGITADLSGMSKEGRRRAVEIVKLELLPMVLAFVDLFLLWVPMILVFMSEMSSGVKLFLGLVLLTLALVFLILLIIVSVSAGLGRIAVVLSDLSWRQAFKKGFYIFKKFFIDVVVMGIINCFTGFLFGLASCVILIPFMILIFIGIAGLALSPYAGVVLFPLFGIMIVALIILFTLISAIAKVFMESTWVLLYKQLIETEVPVG</sequence>
<dbReference type="AlphaFoldDB" id="A0A1F4VD98"/>
<feature type="transmembrane region" description="Helical" evidence="1">
    <location>
        <begin position="294"/>
        <end position="317"/>
    </location>
</feature>
<feature type="transmembrane region" description="Helical" evidence="1">
    <location>
        <begin position="269"/>
        <end position="287"/>
    </location>
</feature>
<accession>A0A1F4VD98</accession>
<protein>
    <recommendedName>
        <fullName evidence="4">Glycerophosphoryl diester phosphodiesterase membrane domain-containing protein</fullName>
    </recommendedName>
</protein>